<gene>
    <name evidence="1" type="ORF">BDY19DRAFT_903300</name>
</gene>
<accession>A0ACB8UDU7</accession>
<organism evidence="1 2">
    <name type="scientific">Irpex rosettiformis</name>
    <dbReference type="NCBI Taxonomy" id="378272"/>
    <lineage>
        <taxon>Eukaryota</taxon>
        <taxon>Fungi</taxon>
        <taxon>Dikarya</taxon>
        <taxon>Basidiomycota</taxon>
        <taxon>Agaricomycotina</taxon>
        <taxon>Agaricomycetes</taxon>
        <taxon>Polyporales</taxon>
        <taxon>Irpicaceae</taxon>
        <taxon>Irpex</taxon>
    </lineage>
</organism>
<proteinExistence type="predicted"/>
<comment type="caution">
    <text evidence="1">The sequence shown here is derived from an EMBL/GenBank/DDBJ whole genome shotgun (WGS) entry which is preliminary data.</text>
</comment>
<keyword evidence="2" id="KW-1185">Reference proteome</keyword>
<dbReference type="EMBL" id="MU274903">
    <property type="protein sequence ID" value="KAI0092487.1"/>
    <property type="molecule type" value="Genomic_DNA"/>
</dbReference>
<sequence>MNTTLGPGPHGLGPNQIPGVFQNPIIPNQPRRVQSQPNGLNQAAGQFVGGMPGQPMMQGMNPIGVMGMPGQMRQPMQQGPPGAQMRIPPQHSIPGGVMSAEMQMQMGRQGAIGGGPGFAPHMVRTPSQNPSIPNIPQPPSLPTHPGGMQQPQFPPGMALGGQPLHGQQRQQLSSSPHQVQQGPPGVLSNNMAGTAGMQGGPSQQRMTPDRGVISFQNLQMQSNMQPGVPRMPPGGVPMGFGSASNTPNPQVGVNQQMSDLAQQLGGGNMPGQQRSSSRQGGSGLLSTPAEVLRSLNGSEGFSTPFMHPHNPAGSVPPRPPSQQRPPYPMGPQPPQQQQQQQTPHQQHQLPMSIHRSPRQADMAHQMQMQPPGPQRQATPAQSPQRVGMAGTPRVAPTQLPPGPHHHPNRTPSLAPTQPQGTAPPPKPPTPAAPTHLQQVPITSRPQQLPPTITSQPPPPSALPTVPGPVVQEPVPPPQQHPPPQPSQALAPARPAPASAILSPTVHELQPFSGNHALVGNGQSVTRLLQFSGALSKVEKSSSRLQLSHWDGLVKDYFTSRATMKLTLWKENQQYEAKPFEIGTPIIPRFFLVTAQSGVQCMSINLDGARERIGSPTHGIVECVQAVWTYKYDDGWTIKLKGPMTAHVLVIPNTSNVPGQPSTGTYTLKFDQIQFDAKNYERLLAIETFIPKIPLSPPEQSTPLPEEDTHNNEEPRRMQVGEKEYWQLNNVTVPVSPINAFGIPQATMRCLELAESVTQMADLIKFSTEKGLGPKDALKEFAKQIREGQGQEGSNGSDPRMNGGPGPAHRLQQPPFPGGGPYDHGINGGVPGMPSSASSSSSTLLSGPPQAIQGPLPPPPQQNGPPTIEGTPKLNKAAPPQQPIASASTPSASTPSASTPAAATMTPIPQPQTLKRKAGESSSPNIANAEQQPLGKRARGKRRSTNTG</sequence>
<protein>
    <submittedName>
        <fullName evidence="1">LIM-domain binding protein-domain-containing protein</fullName>
    </submittedName>
</protein>
<dbReference type="Proteomes" id="UP001055072">
    <property type="component" value="Unassembled WGS sequence"/>
</dbReference>
<evidence type="ECO:0000313" key="2">
    <source>
        <dbReference type="Proteomes" id="UP001055072"/>
    </source>
</evidence>
<reference evidence="1" key="1">
    <citation type="journal article" date="2021" name="Environ. Microbiol.">
        <title>Gene family expansions and transcriptome signatures uncover fungal adaptations to wood decay.</title>
        <authorList>
            <person name="Hage H."/>
            <person name="Miyauchi S."/>
            <person name="Viragh M."/>
            <person name="Drula E."/>
            <person name="Min B."/>
            <person name="Chaduli D."/>
            <person name="Navarro D."/>
            <person name="Favel A."/>
            <person name="Norest M."/>
            <person name="Lesage-Meessen L."/>
            <person name="Balint B."/>
            <person name="Merenyi Z."/>
            <person name="de Eugenio L."/>
            <person name="Morin E."/>
            <person name="Martinez A.T."/>
            <person name="Baldrian P."/>
            <person name="Stursova M."/>
            <person name="Martinez M.J."/>
            <person name="Novotny C."/>
            <person name="Magnuson J.K."/>
            <person name="Spatafora J.W."/>
            <person name="Maurice S."/>
            <person name="Pangilinan J."/>
            <person name="Andreopoulos W."/>
            <person name="LaButti K."/>
            <person name="Hundley H."/>
            <person name="Na H."/>
            <person name="Kuo A."/>
            <person name="Barry K."/>
            <person name="Lipzen A."/>
            <person name="Henrissat B."/>
            <person name="Riley R."/>
            <person name="Ahrendt S."/>
            <person name="Nagy L.G."/>
            <person name="Grigoriev I.V."/>
            <person name="Martin F."/>
            <person name="Rosso M.N."/>
        </authorList>
    </citation>
    <scope>NUCLEOTIDE SEQUENCE</scope>
    <source>
        <strain evidence="1">CBS 384.51</strain>
    </source>
</reference>
<evidence type="ECO:0000313" key="1">
    <source>
        <dbReference type="EMBL" id="KAI0092487.1"/>
    </source>
</evidence>
<name>A0ACB8UDU7_9APHY</name>